<keyword evidence="1" id="KW-0472">Membrane</keyword>
<organism evidence="2 3">
    <name type="scientific">Candidatus Thermofonsia Clade 3 bacterium</name>
    <dbReference type="NCBI Taxonomy" id="2364212"/>
    <lineage>
        <taxon>Bacteria</taxon>
        <taxon>Bacillati</taxon>
        <taxon>Chloroflexota</taxon>
        <taxon>Candidatus Thermofontia</taxon>
        <taxon>Candidatus Thermofonsia Clade 3</taxon>
    </lineage>
</organism>
<keyword evidence="1" id="KW-1133">Transmembrane helix</keyword>
<sequence>MVDIALSPVRSARRVAPALAVLVIILTLVVAWELIKLMFNLDKRTLPHLWEIAEAFGQPS</sequence>
<comment type="caution">
    <text evidence="2">The sequence shown here is derived from an EMBL/GenBank/DDBJ whole genome shotgun (WGS) entry which is preliminary data.</text>
</comment>
<accession>A0A2M8QAK2</accession>
<name>A0A2M8QAK2_9CHLR</name>
<gene>
    <name evidence="2" type="ORF">CUN48_11775</name>
</gene>
<dbReference type="EMBL" id="PGTN01000090">
    <property type="protein sequence ID" value="PJF46828.1"/>
    <property type="molecule type" value="Genomic_DNA"/>
</dbReference>
<dbReference type="Proteomes" id="UP000230790">
    <property type="component" value="Unassembled WGS sequence"/>
</dbReference>
<evidence type="ECO:0000313" key="3">
    <source>
        <dbReference type="Proteomes" id="UP000230790"/>
    </source>
</evidence>
<feature type="non-terminal residue" evidence="2">
    <location>
        <position position="60"/>
    </location>
</feature>
<protein>
    <recommendedName>
        <fullName evidence="4">ABC transporter permease</fullName>
    </recommendedName>
</protein>
<reference evidence="2 3" key="1">
    <citation type="submission" date="2017-11" db="EMBL/GenBank/DDBJ databases">
        <title>Evolution of Phototrophy in the Chloroflexi Phylum Driven by Horizontal Gene Transfer.</title>
        <authorList>
            <person name="Ward L.M."/>
            <person name="Hemp J."/>
            <person name="Shih P.M."/>
            <person name="Mcglynn S.E."/>
            <person name="Fischer W."/>
        </authorList>
    </citation>
    <scope>NUCLEOTIDE SEQUENCE [LARGE SCALE GENOMIC DNA]</scope>
    <source>
        <strain evidence="2">JP3_7</strain>
    </source>
</reference>
<evidence type="ECO:0000256" key="1">
    <source>
        <dbReference type="SAM" id="Phobius"/>
    </source>
</evidence>
<proteinExistence type="predicted"/>
<keyword evidence="1" id="KW-0812">Transmembrane</keyword>
<evidence type="ECO:0008006" key="4">
    <source>
        <dbReference type="Google" id="ProtNLM"/>
    </source>
</evidence>
<evidence type="ECO:0000313" key="2">
    <source>
        <dbReference type="EMBL" id="PJF46828.1"/>
    </source>
</evidence>
<dbReference type="AlphaFoldDB" id="A0A2M8QAK2"/>
<feature type="transmembrane region" description="Helical" evidence="1">
    <location>
        <begin position="15"/>
        <end position="35"/>
    </location>
</feature>